<accession>A0A8X8IGT1</accession>
<protein>
    <submittedName>
        <fullName evidence="1">Uncharacterized protein</fullName>
    </submittedName>
</protein>
<reference evidence="1 2" key="1">
    <citation type="submission" date="2016-10" db="EMBL/GenBank/DDBJ databases">
        <authorList>
            <person name="Varghese N."/>
            <person name="Submissions S."/>
        </authorList>
    </citation>
    <scope>NUCLEOTIDE SEQUENCE [LARGE SCALE GENOMIC DNA]</scope>
    <source>
        <strain evidence="1 2">DSM 25353</strain>
    </source>
</reference>
<dbReference type="EMBL" id="FNNO01000006">
    <property type="protein sequence ID" value="SDW83102.1"/>
    <property type="molecule type" value="Genomic_DNA"/>
</dbReference>
<proteinExistence type="predicted"/>
<dbReference type="Proteomes" id="UP000198711">
    <property type="component" value="Unassembled WGS sequence"/>
</dbReference>
<gene>
    <name evidence="1" type="ORF">SAMN05444410_10674</name>
</gene>
<sequence length="52" mass="5923">MQLFQSKIAKKYPTPDAGKRMLDISHSGRSGYSISYLSEVAAPLYAMYRHTR</sequence>
<evidence type="ECO:0000313" key="1">
    <source>
        <dbReference type="EMBL" id="SDW83102.1"/>
    </source>
</evidence>
<evidence type="ECO:0000313" key="2">
    <source>
        <dbReference type="Proteomes" id="UP000198711"/>
    </source>
</evidence>
<keyword evidence="2" id="KW-1185">Reference proteome</keyword>
<name>A0A8X8IGT1_9BACT</name>
<organism evidence="1 2">
    <name type="scientific">Hydrobacter penzbergensis</name>
    <dbReference type="NCBI Taxonomy" id="1235997"/>
    <lineage>
        <taxon>Bacteria</taxon>
        <taxon>Pseudomonadati</taxon>
        <taxon>Bacteroidota</taxon>
        <taxon>Chitinophagia</taxon>
        <taxon>Chitinophagales</taxon>
        <taxon>Chitinophagaceae</taxon>
        <taxon>Hydrobacter</taxon>
    </lineage>
</organism>
<dbReference type="AlphaFoldDB" id="A0A8X8IGT1"/>
<comment type="caution">
    <text evidence="1">The sequence shown here is derived from an EMBL/GenBank/DDBJ whole genome shotgun (WGS) entry which is preliminary data.</text>
</comment>